<dbReference type="AlphaFoldDB" id="A0A380WPL7"/>
<organism evidence="1 2">
    <name type="scientific">Aminobacter aminovorans</name>
    <name type="common">Chelatobacter heintzii</name>
    <dbReference type="NCBI Taxonomy" id="83263"/>
    <lineage>
        <taxon>Bacteria</taxon>
        <taxon>Pseudomonadati</taxon>
        <taxon>Pseudomonadota</taxon>
        <taxon>Alphaproteobacteria</taxon>
        <taxon>Hyphomicrobiales</taxon>
        <taxon>Phyllobacteriaceae</taxon>
        <taxon>Aminobacter</taxon>
    </lineage>
</organism>
<evidence type="ECO:0000313" key="1">
    <source>
        <dbReference type="EMBL" id="SUU90883.1"/>
    </source>
</evidence>
<sequence>MPVHGGVAKGAGQYLIFDVWFGQSGILGQGSQPTTPSLDYSVAM</sequence>
<protein>
    <submittedName>
        <fullName evidence="1">Uncharacterized protein</fullName>
    </submittedName>
</protein>
<dbReference type="Proteomes" id="UP000254701">
    <property type="component" value="Unassembled WGS sequence"/>
</dbReference>
<evidence type="ECO:0000313" key="2">
    <source>
        <dbReference type="Proteomes" id="UP000254701"/>
    </source>
</evidence>
<accession>A0A380WPL7</accession>
<gene>
    <name evidence="1" type="ORF">NCTC10684_04143</name>
</gene>
<proteinExistence type="predicted"/>
<reference evidence="1 2" key="1">
    <citation type="submission" date="2018-06" db="EMBL/GenBank/DDBJ databases">
        <authorList>
            <consortium name="Pathogen Informatics"/>
            <person name="Doyle S."/>
        </authorList>
    </citation>
    <scope>NUCLEOTIDE SEQUENCE [LARGE SCALE GENOMIC DNA]</scope>
    <source>
        <strain evidence="1 2">NCTC10684</strain>
    </source>
</reference>
<name>A0A380WPL7_AMIAI</name>
<dbReference type="EMBL" id="UFSM01000001">
    <property type="protein sequence ID" value="SUU90883.1"/>
    <property type="molecule type" value="Genomic_DNA"/>
</dbReference>